<organism evidence="1 2">
    <name type="scientific">Zymobacter palmae</name>
    <dbReference type="NCBI Taxonomy" id="33074"/>
    <lineage>
        <taxon>Bacteria</taxon>
        <taxon>Pseudomonadati</taxon>
        <taxon>Pseudomonadota</taxon>
        <taxon>Gammaproteobacteria</taxon>
        <taxon>Oceanospirillales</taxon>
        <taxon>Halomonadaceae</taxon>
        <taxon>Zymobacter group</taxon>
        <taxon>Zymobacter</taxon>
    </lineage>
</organism>
<dbReference type="Proteomes" id="UP000267342">
    <property type="component" value="Chromosome"/>
</dbReference>
<evidence type="ECO:0000313" key="2">
    <source>
        <dbReference type="Proteomes" id="UP000267342"/>
    </source>
</evidence>
<proteinExistence type="predicted"/>
<dbReference type="EMBL" id="AP018933">
    <property type="protein sequence ID" value="BBG29147.1"/>
    <property type="molecule type" value="Genomic_DNA"/>
</dbReference>
<reference evidence="1 2" key="1">
    <citation type="submission" date="2018-09" db="EMBL/GenBank/DDBJ databases">
        <title>Zymobacter palmae IAM14233 (=T109) whole genome analysis.</title>
        <authorList>
            <person name="Yanase H."/>
        </authorList>
    </citation>
    <scope>NUCLEOTIDE SEQUENCE [LARGE SCALE GENOMIC DNA]</scope>
    <source>
        <strain evidence="1 2">IAM14233</strain>
    </source>
</reference>
<dbReference type="AlphaFoldDB" id="A0A348HBZ5"/>
<protein>
    <submittedName>
        <fullName evidence="1">Uncharacterized protein</fullName>
    </submittedName>
</protein>
<dbReference type="KEGG" id="zpl:ZBT109_0358"/>
<sequence length="34" mass="3766">MRQALGSNSIMSGYNACIWQIALTGNTPEWMAHL</sequence>
<accession>A0A348HBZ5</accession>
<name>A0A348HBZ5_9GAMM</name>
<gene>
    <name evidence="1" type="ORF">ZBT109_0358</name>
</gene>
<keyword evidence="2" id="KW-1185">Reference proteome</keyword>
<evidence type="ECO:0000313" key="1">
    <source>
        <dbReference type="EMBL" id="BBG29147.1"/>
    </source>
</evidence>